<evidence type="ECO:0000256" key="2">
    <source>
        <dbReference type="SAM" id="MobiDB-lite"/>
    </source>
</evidence>
<evidence type="ECO:0000313" key="3">
    <source>
        <dbReference type="EMBL" id="CDW76880.1"/>
    </source>
</evidence>
<protein>
    <submittedName>
        <fullName evidence="3">Uncharacterized protein</fullName>
    </submittedName>
</protein>
<dbReference type="AlphaFoldDB" id="A0A078A5Q9"/>
<organism evidence="3 4">
    <name type="scientific">Stylonychia lemnae</name>
    <name type="common">Ciliate</name>
    <dbReference type="NCBI Taxonomy" id="5949"/>
    <lineage>
        <taxon>Eukaryota</taxon>
        <taxon>Sar</taxon>
        <taxon>Alveolata</taxon>
        <taxon>Ciliophora</taxon>
        <taxon>Intramacronucleata</taxon>
        <taxon>Spirotrichea</taxon>
        <taxon>Stichotrichia</taxon>
        <taxon>Sporadotrichida</taxon>
        <taxon>Oxytrichidae</taxon>
        <taxon>Stylonychinae</taxon>
        <taxon>Stylonychia</taxon>
    </lineage>
</organism>
<name>A0A078A5Q9_STYLE</name>
<accession>A0A078A5Q9</accession>
<dbReference type="Proteomes" id="UP000039865">
    <property type="component" value="Unassembled WGS sequence"/>
</dbReference>
<dbReference type="InParanoid" id="A0A078A5Q9"/>
<feature type="compositionally biased region" description="Polar residues" evidence="2">
    <location>
        <begin position="276"/>
        <end position="290"/>
    </location>
</feature>
<feature type="region of interest" description="Disordered" evidence="2">
    <location>
        <begin position="238"/>
        <end position="290"/>
    </location>
</feature>
<evidence type="ECO:0000313" key="4">
    <source>
        <dbReference type="Proteomes" id="UP000039865"/>
    </source>
</evidence>
<sequence>MSPLQYPSLVPELIQSIDETKSACYNFKKFVKKRFSSVKTFNQDKRGEAIQTMKSAIQQSFIQKFLAKRMKDGDQIYKKYDPNDERMLFKDNDFQYEMTNAEMERYKDIQKDYLLSLKEVGAEIPPDKVKMYKILVEKDYEEHPLKDDVQKKKSVGFLRNILQQKVNKQSEEEKNKELKKKEETIKNAKNFKVENHAKKILEEDKNYLRELNKHLDEQVNFHFKPSLIPVKDFTKKNHSIRPVPQDGGSSIGPSKRFQSFNSRNDTRTKKERRKSNSGLPKTQSVGELKNTNKVNFHSLQGDQYQSESPRSIGDQVINPFRASIESQLENSARKVKQKIPNIKLSPHKQLISNQNSSQDVHETPFSLNLKFSFATNPVEQMKNESKTFYNHLYKKNEINKKNADALFKRNNMDSQFSHYLSQLNESTMKKQNDLDKYSRKTRNEVFIQNNKYMNPGTFSYKRLTDDDNIITNTAADEVFRISQSTMNLQNDIKNKIEILKKNLDNTTLNMSSLATNERVESYLGVLYIYKKLPAKVSVAMPSFQIKLLEKPKNVDQVIDLAFSGNKTQGNLRKQIAKLLQQSLVGLKMMKQLLNEDVFHKKLMLMIDSKLTISEKQRLDKVYPIDFKDESNMLTWQNISQRAKEYSQYAQIAPNVLNPLLLETMFFNSKNPQKLDTDIRACLQQLKDPLSDLHVYNIISYLNLLANTPQ</sequence>
<keyword evidence="1" id="KW-0175">Coiled coil</keyword>
<gene>
    <name evidence="3" type="primary">Contig10519.g11231</name>
    <name evidence="3" type="ORF">STYLEM_5845</name>
</gene>
<keyword evidence="4" id="KW-1185">Reference proteome</keyword>
<feature type="compositionally biased region" description="Polar residues" evidence="2">
    <location>
        <begin position="247"/>
        <end position="263"/>
    </location>
</feature>
<proteinExistence type="predicted"/>
<dbReference type="EMBL" id="CCKQ01005629">
    <property type="protein sequence ID" value="CDW76880.1"/>
    <property type="molecule type" value="Genomic_DNA"/>
</dbReference>
<evidence type="ECO:0000256" key="1">
    <source>
        <dbReference type="SAM" id="Coils"/>
    </source>
</evidence>
<reference evidence="3 4" key="1">
    <citation type="submission" date="2014-06" db="EMBL/GenBank/DDBJ databases">
        <authorList>
            <person name="Swart Estienne"/>
        </authorList>
    </citation>
    <scope>NUCLEOTIDE SEQUENCE [LARGE SCALE GENOMIC DNA]</scope>
    <source>
        <strain evidence="3 4">130c</strain>
    </source>
</reference>
<feature type="coiled-coil region" evidence="1">
    <location>
        <begin position="159"/>
        <end position="218"/>
    </location>
</feature>